<dbReference type="Proteomes" id="UP000274346">
    <property type="component" value="Chromosome"/>
</dbReference>
<dbReference type="AlphaFoldDB" id="A0A3P8ING0"/>
<dbReference type="InterPro" id="IPR013785">
    <property type="entry name" value="Aldolase_TIM"/>
</dbReference>
<dbReference type="EC" id="1.1.99.-" evidence="1"/>
<name>A0A3P8ING0_RAOTE</name>
<dbReference type="EMBL" id="LR131271">
    <property type="protein sequence ID" value="VDR23754.1"/>
    <property type="molecule type" value="Genomic_DNA"/>
</dbReference>
<evidence type="ECO:0000313" key="2">
    <source>
        <dbReference type="Proteomes" id="UP000274346"/>
    </source>
</evidence>
<gene>
    <name evidence="1" type="primary">chuR</name>
    <name evidence="1" type="ORF">NCTC13098_00024</name>
</gene>
<accession>A0A3P8ING0</accession>
<reference evidence="1 2" key="1">
    <citation type="submission" date="2018-12" db="EMBL/GenBank/DDBJ databases">
        <authorList>
            <consortium name="Pathogen Informatics"/>
        </authorList>
    </citation>
    <scope>NUCLEOTIDE SEQUENCE [LARGE SCALE GENOMIC DNA]</scope>
    <source>
        <strain evidence="1 2">NCTC13098</strain>
    </source>
</reference>
<dbReference type="InterPro" id="IPR023867">
    <property type="entry name" value="Sulphatase_maturase_rSAM"/>
</dbReference>
<dbReference type="PANTHER" id="PTHR43273:SF3">
    <property type="entry name" value="ANAEROBIC SULFATASE-MATURATING ENZYME HOMOLOG ASLB-RELATED"/>
    <property type="match status" value="1"/>
</dbReference>
<organism evidence="1 2">
    <name type="scientific">Raoultella terrigena</name>
    <name type="common">Klebsiella terrigena</name>
    <dbReference type="NCBI Taxonomy" id="577"/>
    <lineage>
        <taxon>Bacteria</taxon>
        <taxon>Pseudomonadati</taxon>
        <taxon>Pseudomonadota</taxon>
        <taxon>Gammaproteobacteria</taxon>
        <taxon>Enterobacterales</taxon>
        <taxon>Enterobacteriaceae</taxon>
        <taxon>Klebsiella/Raoultella group</taxon>
        <taxon>Raoultella</taxon>
    </lineage>
</organism>
<dbReference type="GO" id="GO:0016491">
    <property type="term" value="F:oxidoreductase activity"/>
    <property type="evidence" value="ECO:0007669"/>
    <property type="project" value="UniProtKB-KW"/>
</dbReference>
<dbReference type="KEGG" id="rtg:NCTC13098_00024"/>
<evidence type="ECO:0000313" key="1">
    <source>
        <dbReference type="EMBL" id="VDR23754.1"/>
    </source>
</evidence>
<dbReference type="PANTHER" id="PTHR43273">
    <property type="entry name" value="ANAEROBIC SULFATASE-MATURATING ENZYME HOMOLOG ASLB-RELATED"/>
    <property type="match status" value="1"/>
</dbReference>
<keyword evidence="1" id="KW-0560">Oxidoreductase</keyword>
<proteinExistence type="predicted"/>
<dbReference type="Gene3D" id="3.20.20.70">
    <property type="entry name" value="Aldolase class I"/>
    <property type="match status" value="1"/>
</dbReference>
<protein>
    <submittedName>
        <fullName evidence="1">Anaerobic sulfatase-maturating enzyme</fullName>
        <ecNumber evidence="1">1.1.99.-</ecNumber>
    </submittedName>
</protein>
<sequence>MTGRCHRRSAAERELKVLDVNIYRHHCQSPQQYYHQLRQQGVVAIRFVPQLQPQDAEAWGAFLCAVFAVWVREDIGRIVILPFESALRGWCGEAVRPADAPVTPACRDCPWLRLCGGDCPPPDAQNSPNPLCAGYRQFYSMSAPYMRVMRDLQSQQRSPAELMPLLR</sequence>